<evidence type="ECO:0000313" key="2">
    <source>
        <dbReference type="Proteomes" id="UP000184301"/>
    </source>
</evidence>
<dbReference type="AlphaFoldDB" id="A0A1M6UMZ5"/>
<protein>
    <submittedName>
        <fullName evidence="1">Uncharacterized protein</fullName>
    </submittedName>
</protein>
<evidence type="ECO:0000313" key="1">
    <source>
        <dbReference type="EMBL" id="SHK70635.1"/>
    </source>
</evidence>
<dbReference type="OrthoDB" id="2066427at2"/>
<accession>A0A1M6UMZ5</accession>
<sequence length="71" mass="7952">MGKANDTINAYLADPVRYADVVNHGIFRGNDVIDPEQLSELDSVEKNAHSQKVRDIKKKYKNGTHPLICTV</sequence>
<name>A0A1M6UMZ5_9FIRM</name>
<gene>
    <name evidence="1" type="ORF">SAMN02745243_03557</name>
</gene>
<reference evidence="1 2" key="1">
    <citation type="submission" date="2016-11" db="EMBL/GenBank/DDBJ databases">
        <authorList>
            <person name="Jaros S."/>
            <person name="Januszkiewicz K."/>
            <person name="Wedrychowicz H."/>
        </authorList>
    </citation>
    <scope>NUCLEOTIDE SEQUENCE [LARGE SCALE GENOMIC DNA]</scope>
    <source>
        <strain evidence="1 2">DSM 15480</strain>
    </source>
</reference>
<proteinExistence type="predicted"/>
<dbReference type="Proteomes" id="UP000184301">
    <property type="component" value="Unassembled WGS sequence"/>
</dbReference>
<dbReference type="EMBL" id="FQZY01000075">
    <property type="protein sequence ID" value="SHK70635.1"/>
    <property type="molecule type" value="Genomic_DNA"/>
</dbReference>
<dbReference type="STRING" id="1121950.SAMN02745243_03557"/>
<organism evidence="1 2">
    <name type="scientific">Hespellia stercorisuis DSM 15480</name>
    <dbReference type="NCBI Taxonomy" id="1121950"/>
    <lineage>
        <taxon>Bacteria</taxon>
        <taxon>Bacillati</taxon>
        <taxon>Bacillota</taxon>
        <taxon>Clostridia</taxon>
        <taxon>Lachnospirales</taxon>
        <taxon>Lachnospiraceae</taxon>
        <taxon>Hespellia</taxon>
    </lineage>
</organism>
<keyword evidence="2" id="KW-1185">Reference proteome</keyword>
<dbReference type="RefSeq" id="WP_073112874.1">
    <property type="nucleotide sequence ID" value="NZ_FQZY01000075.1"/>
</dbReference>